<dbReference type="PROSITE" id="PS50943">
    <property type="entry name" value="HTH_CROC1"/>
    <property type="match status" value="1"/>
</dbReference>
<dbReference type="InterPro" id="IPR001387">
    <property type="entry name" value="Cro/C1-type_HTH"/>
</dbReference>
<proteinExistence type="predicted"/>
<feature type="domain" description="HTH cro/C1-type" evidence="1">
    <location>
        <begin position="8"/>
        <end position="62"/>
    </location>
</feature>
<sequence>MPTPGETIKQGRERLNMSQKELGGRVGVWDTYIGQIEKGEKIPSDELCLKIAQALELKGQDLLLCAYIERTRGETRALFEQMRQILDDPVFGYFKRLSQVGADLLEAFDDPDFTAAIRDPKWRRAFVDGFRMKEDRDLLGLIEAVGKMKKGHWEALVNMVKALQTE</sequence>
<reference evidence="2 3" key="1">
    <citation type="journal article" date="2016" name="Nat. Commun.">
        <title>Thousands of microbial genomes shed light on interconnected biogeochemical processes in an aquifer system.</title>
        <authorList>
            <person name="Anantharaman K."/>
            <person name="Brown C.T."/>
            <person name="Hug L.A."/>
            <person name="Sharon I."/>
            <person name="Castelle C.J."/>
            <person name="Probst A.J."/>
            <person name="Thomas B.C."/>
            <person name="Singh A."/>
            <person name="Wilkins M.J."/>
            <person name="Karaoz U."/>
            <person name="Brodie E.L."/>
            <person name="Williams K.H."/>
            <person name="Hubbard S.S."/>
            <person name="Banfield J.F."/>
        </authorList>
    </citation>
    <scope>NUCLEOTIDE SEQUENCE [LARGE SCALE GENOMIC DNA]</scope>
    <source>
        <strain evidence="3">RIFCSPLOWO2_12_FULL_64_10</strain>
    </source>
</reference>
<evidence type="ECO:0000259" key="1">
    <source>
        <dbReference type="PROSITE" id="PS50943"/>
    </source>
</evidence>
<dbReference type="InterPro" id="IPR010982">
    <property type="entry name" value="Lambda_DNA-bd_dom_sf"/>
</dbReference>
<evidence type="ECO:0000313" key="2">
    <source>
        <dbReference type="EMBL" id="OGG51706.1"/>
    </source>
</evidence>
<dbReference type="Pfam" id="PF01381">
    <property type="entry name" value="HTH_3"/>
    <property type="match status" value="1"/>
</dbReference>
<dbReference type="CDD" id="cd00093">
    <property type="entry name" value="HTH_XRE"/>
    <property type="match status" value="1"/>
</dbReference>
<dbReference type="EMBL" id="MFKF01000173">
    <property type="protein sequence ID" value="OGG51706.1"/>
    <property type="molecule type" value="Genomic_DNA"/>
</dbReference>
<dbReference type="Proteomes" id="UP000178606">
    <property type="component" value="Unassembled WGS sequence"/>
</dbReference>
<protein>
    <recommendedName>
        <fullName evidence="1">HTH cro/C1-type domain-containing protein</fullName>
    </recommendedName>
</protein>
<dbReference type="SUPFAM" id="SSF47413">
    <property type="entry name" value="lambda repressor-like DNA-binding domains"/>
    <property type="match status" value="1"/>
</dbReference>
<dbReference type="SMART" id="SM00530">
    <property type="entry name" value="HTH_XRE"/>
    <property type="match status" value="1"/>
</dbReference>
<dbReference type="AlphaFoldDB" id="A0A1F6CR96"/>
<dbReference type="GO" id="GO:0003677">
    <property type="term" value="F:DNA binding"/>
    <property type="evidence" value="ECO:0007669"/>
    <property type="project" value="InterPro"/>
</dbReference>
<dbReference type="Gene3D" id="1.10.260.40">
    <property type="entry name" value="lambda repressor-like DNA-binding domains"/>
    <property type="match status" value="1"/>
</dbReference>
<gene>
    <name evidence="2" type="ORF">A3F84_23440</name>
</gene>
<organism evidence="2 3">
    <name type="scientific">Handelsmanbacteria sp. (strain RIFCSPLOWO2_12_FULL_64_10)</name>
    <dbReference type="NCBI Taxonomy" id="1817868"/>
    <lineage>
        <taxon>Bacteria</taxon>
        <taxon>Candidatus Handelsmaniibacteriota</taxon>
    </lineage>
</organism>
<comment type="caution">
    <text evidence="2">The sequence shown here is derived from an EMBL/GenBank/DDBJ whole genome shotgun (WGS) entry which is preliminary data.</text>
</comment>
<accession>A0A1F6CR96</accession>
<evidence type="ECO:0000313" key="3">
    <source>
        <dbReference type="Proteomes" id="UP000178606"/>
    </source>
</evidence>
<name>A0A1F6CR96_HANXR</name>